<dbReference type="AlphaFoldDB" id="A0A8H5L197"/>
<evidence type="ECO:0000313" key="1">
    <source>
        <dbReference type="EMBL" id="KAF5582256.1"/>
    </source>
</evidence>
<comment type="caution">
    <text evidence="1">The sequence shown here is derived from an EMBL/GenBank/DDBJ whole genome shotgun (WGS) entry which is preliminary data.</text>
</comment>
<dbReference type="EMBL" id="JAAOAS010000271">
    <property type="protein sequence ID" value="KAF5582256.1"/>
    <property type="molecule type" value="Genomic_DNA"/>
</dbReference>
<keyword evidence="2" id="KW-1185">Reference proteome</keyword>
<name>A0A8H5L197_9HYPO</name>
<accession>A0A8H5L197</accession>
<dbReference type="OrthoDB" id="4985340at2759"/>
<protein>
    <submittedName>
        <fullName evidence="1">Uncharacterized protein</fullName>
    </submittedName>
</protein>
<organism evidence="1 2">
    <name type="scientific">Fusarium pseudocircinatum</name>
    <dbReference type="NCBI Taxonomy" id="56676"/>
    <lineage>
        <taxon>Eukaryota</taxon>
        <taxon>Fungi</taxon>
        <taxon>Dikarya</taxon>
        <taxon>Ascomycota</taxon>
        <taxon>Pezizomycotina</taxon>
        <taxon>Sordariomycetes</taxon>
        <taxon>Hypocreomycetidae</taxon>
        <taxon>Hypocreales</taxon>
        <taxon>Nectriaceae</taxon>
        <taxon>Fusarium</taxon>
        <taxon>Fusarium fujikuroi species complex</taxon>
    </lineage>
</organism>
<sequence length="90" mass="10017">MPSTMTTTVKDLSDQAMTIIASMSEMIEAVRAASRTASRAELYELIVQSAILTDLVARMTELMEGEDPENMLLDVLKQANDVMLEMDEIF</sequence>
<reference evidence="1 2" key="1">
    <citation type="submission" date="2020-05" db="EMBL/GenBank/DDBJ databases">
        <title>Identification and distribution of gene clusters putatively required for synthesis of sphingolipid metabolism inhibitors in phylogenetically diverse species of the filamentous fungus Fusarium.</title>
        <authorList>
            <person name="Kim H.-S."/>
            <person name="Busman M."/>
            <person name="Brown D.W."/>
            <person name="Divon H."/>
            <person name="Uhlig S."/>
            <person name="Proctor R.H."/>
        </authorList>
    </citation>
    <scope>NUCLEOTIDE SEQUENCE [LARGE SCALE GENOMIC DNA]</scope>
    <source>
        <strain evidence="1 2">NRRL 36939</strain>
    </source>
</reference>
<proteinExistence type="predicted"/>
<evidence type="ECO:0000313" key="2">
    <source>
        <dbReference type="Proteomes" id="UP000546213"/>
    </source>
</evidence>
<dbReference type="Proteomes" id="UP000546213">
    <property type="component" value="Unassembled WGS sequence"/>
</dbReference>
<gene>
    <name evidence="1" type="ORF">FPCIR_9688</name>
</gene>